<keyword evidence="3" id="KW-1185">Reference proteome</keyword>
<dbReference type="InterPro" id="IPR019527">
    <property type="entry name" value="RZZ-complex_KNTC1/ROD_C"/>
</dbReference>
<dbReference type="EMBL" id="JAHRIN010053399">
    <property type="protein sequence ID" value="MEQ2210490.1"/>
    <property type="molecule type" value="Genomic_DNA"/>
</dbReference>
<proteinExistence type="predicted"/>
<feature type="domain" description="RZZ complex subunit KNTC1/ROD C-terminal" evidence="1">
    <location>
        <begin position="1"/>
        <end position="72"/>
    </location>
</feature>
<organism evidence="2 3">
    <name type="scientific">Xenoophorus captivus</name>
    <dbReference type="NCBI Taxonomy" id="1517983"/>
    <lineage>
        <taxon>Eukaryota</taxon>
        <taxon>Metazoa</taxon>
        <taxon>Chordata</taxon>
        <taxon>Craniata</taxon>
        <taxon>Vertebrata</taxon>
        <taxon>Euteleostomi</taxon>
        <taxon>Actinopterygii</taxon>
        <taxon>Neopterygii</taxon>
        <taxon>Teleostei</taxon>
        <taxon>Neoteleostei</taxon>
        <taxon>Acanthomorphata</taxon>
        <taxon>Ovalentaria</taxon>
        <taxon>Atherinomorphae</taxon>
        <taxon>Cyprinodontiformes</taxon>
        <taxon>Goodeidae</taxon>
        <taxon>Xenoophorus</taxon>
    </lineage>
</organism>
<feature type="domain" description="RZZ complex subunit KNTC1/ROD C-terminal" evidence="1">
    <location>
        <begin position="82"/>
        <end position="189"/>
    </location>
</feature>
<dbReference type="PANTHER" id="PTHR15688:SF1">
    <property type="entry name" value="KINETOCHORE-ASSOCIATED PROTEIN 1"/>
    <property type="match status" value="1"/>
</dbReference>
<dbReference type="Proteomes" id="UP001434883">
    <property type="component" value="Unassembled WGS sequence"/>
</dbReference>
<dbReference type="InterPro" id="IPR052802">
    <property type="entry name" value="KNTC1"/>
</dbReference>
<gene>
    <name evidence="2" type="ORF">XENOCAPTIV_014401</name>
</gene>
<sequence>MSAANHVFEKKMKPLILEQRKKGQGHGYNKETVKVAKTMMKYIQCIQSLEWAAATAHRITQELPPGLSCILAATLYCTVWLYVHLIGTRVSKGLEKTQSLRFCLGLGEVWLKDPNLEVCEAARARGETFLSKLKLQFQRSATENMLMSSQLSSPEHLKLTGLPARLIMALYEHSSVEQRYRETLGQSFPGEPVLCAALDKLCSDGELEHLSSVSCLFGSCRVVYMLQSYPVDYAMRLLNPILSAETWVCLNNCTFDRCLSLSWTNW</sequence>
<evidence type="ECO:0000259" key="1">
    <source>
        <dbReference type="Pfam" id="PF10493"/>
    </source>
</evidence>
<reference evidence="2 3" key="1">
    <citation type="submission" date="2021-06" db="EMBL/GenBank/DDBJ databases">
        <authorList>
            <person name="Palmer J.M."/>
        </authorList>
    </citation>
    <scope>NUCLEOTIDE SEQUENCE [LARGE SCALE GENOMIC DNA]</scope>
    <source>
        <strain evidence="2 3">XC_2019</strain>
        <tissue evidence="2">Muscle</tissue>
    </source>
</reference>
<dbReference type="PANTHER" id="PTHR15688">
    <property type="entry name" value="KINETOCHORE-ASSOCIATED PROTEIN 1"/>
    <property type="match status" value="1"/>
</dbReference>
<comment type="caution">
    <text evidence="2">The sequence shown here is derived from an EMBL/GenBank/DDBJ whole genome shotgun (WGS) entry which is preliminary data.</text>
</comment>
<protein>
    <recommendedName>
        <fullName evidence="1">RZZ complex subunit KNTC1/ROD C-terminal domain-containing protein</fullName>
    </recommendedName>
</protein>
<evidence type="ECO:0000313" key="2">
    <source>
        <dbReference type="EMBL" id="MEQ2210490.1"/>
    </source>
</evidence>
<evidence type="ECO:0000313" key="3">
    <source>
        <dbReference type="Proteomes" id="UP001434883"/>
    </source>
</evidence>
<accession>A0ABV0RQP6</accession>
<dbReference type="Pfam" id="PF10493">
    <property type="entry name" value="Rod_C"/>
    <property type="match status" value="2"/>
</dbReference>
<name>A0ABV0RQP6_9TELE</name>